<dbReference type="GO" id="GO:0016787">
    <property type="term" value="F:hydrolase activity"/>
    <property type="evidence" value="ECO:0007669"/>
    <property type="project" value="UniProtKB-KW"/>
</dbReference>
<dbReference type="Pfam" id="PF16123">
    <property type="entry name" value="HAGH_C"/>
    <property type="match status" value="1"/>
</dbReference>
<evidence type="ECO:0000259" key="8">
    <source>
        <dbReference type="SMART" id="SM00849"/>
    </source>
</evidence>
<feature type="binding site" evidence="7">
    <location>
        <position position="139"/>
    </location>
    <ligand>
        <name>Zn(2+)</name>
        <dbReference type="ChEBI" id="CHEBI:29105"/>
        <label>1</label>
    </ligand>
</feature>
<organism evidence="9 10">
    <name type="scientific">Luteimonas lutimaris</name>
    <dbReference type="NCBI Taxonomy" id="698645"/>
    <lineage>
        <taxon>Bacteria</taxon>
        <taxon>Pseudomonadati</taxon>
        <taxon>Pseudomonadota</taxon>
        <taxon>Gammaproteobacteria</taxon>
        <taxon>Lysobacterales</taxon>
        <taxon>Lysobacteraceae</taxon>
        <taxon>Luteimonas</taxon>
    </lineage>
</organism>
<evidence type="ECO:0000256" key="7">
    <source>
        <dbReference type="HAMAP-Rule" id="MF_01374"/>
    </source>
</evidence>
<dbReference type="InterPro" id="IPR050110">
    <property type="entry name" value="Glyoxalase_II_hydrolase"/>
</dbReference>
<evidence type="ECO:0000313" key="9">
    <source>
        <dbReference type="EMBL" id="GAA3921894.1"/>
    </source>
</evidence>
<feature type="binding site" evidence="7">
    <location>
        <position position="122"/>
    </location>
    <ligand>
        <name>Zn(2+)</name>
        <dbReference type="ChEBI" id="CHEBI:29105"/>
        <label>1</label>
    </ligand>
</feature>
<evidence type="ECO:0000256" key="1">
    <source>
        <dbReference type="ARBA" id="ARBA00001623"/>
    </source>
</evidence>
<dbReference type="SUPFAM" id="SSF56281">
    <property type="entry name" value="Metallo-hydrolase/oxidoreductase"/>
    <property type="match status" value="1"/>
</dbReference>
<proteinExistence type="inferred from homology"/>
<sequence length="267" mass="28357">MVAILPATGSPSPMHPTPLPAFEDNYIWTLRGDDGRAIVVDPGEAGPVLAAADAGLRPQAILLTHHHADHIGGVEELLRRWPGLPVLAPDDDRIPVASRRVGDDERVELGGWAFDVLAVPGHTVSHIAFHGHGLLFCGDTLFSLGCGRMFEGTPAQMLASLDRLAALPGDTLVCCGHEYTLSNAAFARAVEPDNPALARRIEEAQAMRQSGRPTLPSTLAGECDTNPFLRVDAPAVRAAVASQAGHAPGDRVATFAALRRWKDGFRA</sequence>
<dbReference type="CDD" id="cd07723">
    <property type="entry name" value="hydroxyacylglutathione_hydrolase_MBL-fold"/>
    <property type="match status" value="1"/>
</dbReference>
<comment type="catalytic activity">
    <reaction evidence="1 7">
        <text>an S-(2-hydroxyacyl)glutathione + H2O = a 2-hydroxy carboxylate + glutathione + H(+)</text>
        <dbReference type="Rhea" id="RHEA:21864"/>
        <dbReference type="ChEBI" id="CHEBI:15377"/>
        <dbReference type="ChEBI" id="CHEBI:15378"/>
        <dbReference type="ChEBI" id="CHEBI:57925"/>
        <dbReference type="ChEBI" id="CHEBI:58896"/>
        <dbReference type="ChEBI" id="CHEBI:71261"/>
        <dbReference type="EC" id="3.1.2.6"/>
    </reaction>
</comment>
<evidence type="ECO:0000256" key="3">
    <source>
        <dbReference type="ARBA" id="ARBA00006759"/>
    </source>
</evidence>
<feature type="binding site" evidence="7">
    <location>
        <position position="177"/>
    </location>
    <ligand>
        <name>Zn(2+)</name>
        <dbReference type="ChEBI" id="CHEBI:29105"/>
        <label>2</label>
    </ligand>
</feature>
<feature type="binding site" evidence="7">
    <location>
        <position position="65"/>
    </location>
    <ligand>
        <name>Zn(2+)</name>
        <dbReference type="ChEBI" id="CHEBI:29105"/>
        <label>1</label>
    </ligand>
</feature>
<dbReference type="Proteomes" id="UP001501727">
    <property type="component" value="Unassembled WGS sequence"/>
</dbReference>
<accession>A0ABP7MGM4</accession>
<evidence type="ECO:0000313" key="10">
    <source>
        <dbReference type="Proteomes" id="UP001501727"/>
    </source>
</evidence>
<dbReference type="Gene3D" id="3.60.15.10">
    <property type="entry name" value="Ribonuclease Z/Hydroxyacylglutathione hydrolase-like"/>
    <property type="match status" value="1"/>
</dbReference>
<dbReference type="InterPro" id="IPR001279">
    <property type="entry name" value="Metallo-B-lactamas"/>
</dbReference>
<feature type="binding site" evidence="7">
    <location>
        <position position="69"/>
    </location>
    <ligand>
        <name>Zn(2+)</name>
        <dbReference type="ChEBI" id="CHEBI:29105"/>
        <label>2</label>
    </ligand>
</feature>
<comment type="subunit">
    <text evidence="7">Monomer.</text>
</comment>
<comment type="function">
    <text evidence="7">Thiolesterase that catalyzes the hydrolysis of S-D-lactoyl-glutathione to form glutathione and D-lactic acid.</text>
</comment>
<comment type="caution">
    <text evidence="9">The sequence shown here is derived from an EMBL/GenBank/DDBJ whole genome shotgun (WGS) entry which is preliminary data.</text>
</comment>
<comment type="similarity">
    <text evidence="3 7">Belongs to the metallo-beta-lactamase superfamily. Glyoxalase II family.</text>
</comment>
<dbReference type="InterPro" id="IPR017782">
    <property type="entry name" value="Hydroxyacylglutathione_Hdrlase"/>
</dbReference>
<dbReference type="NCBIfam" id="TIGR03413">
    <property type="entry name" value="GSH_gloB"/>
    <property type="match status" value="1"/>
</dbReference>
<keyword evidence="4 7" id="KW-0479">Metal-binding</keyword>
<keyword evidence="6 7" id="KW-0862">Zinc</keyword>
<evidence type="ECO:0000256" key="6">
    <source>
        <dbReference type="ARBA" id="ARBA00022833"/>
    </source>
</evidence>
<evidence type="ECO:0000256" key="5">
    <source>
        <dbReference type="ARBA" id="ARBA00022801"/>
    </source>
</evidence>
<name>A0ABP7MGM4_9GAMM</name>
<keyword evidence="5 7" id="KW-0378">Hydrolase</keyword>
<dbReference type="Pfam" id="PF00753">
    <property type="entry name" value="Lactamase_B"/>
    <property type="match status" value="1"/>
</dbReference>
<comment type="cofactor">
    <cofactor evidence="7">
        <name>Zn(2+)</name>
        <dbReference type="ChEBI" id="CHEBI:29105"/>
    </cofactor>
    <text evidence="7">Binds 2 Zn(2+) ions per subunit.</text>
</comment>
<dbReference type="PIRSF" id="PIRSF005457">
    <property type="entry name" value="Glx"/>
    <property type="match status" value="1"/>
</dbReference>
<reference evidence="10" key="1">
    <citation type="journal article" date="2019" name="Int. J. Syst. Evol. Microbiol.">
        <title>The Global Catalogue of Microorganisms (GCM) 10K type strain sequencing project: providing services to taxonomists for standard genome sequencing and annotation.</title>
        <authorList>
            <consortium name="The Broad Institute Genomics Platform"/>
            <consortium name="The Broad Institute Genome Sequencing Center for Infectious Disease"/>
            <person name="Wu L."/>
            <person name="Ma J."/>
        </authorList>
    </citation>
    <scope>NUCLEOTIDE SEQUENCE [LARGE SCALE GENOMIC DNA]</scope>
    <source>
        <strain evidence="10">JCM 16916</strain>
    </source>
</reference>
<dbReference type="PANTHER" id="PTHR43705:SF1">
    <property type="entry name" value="HYDROXYACYLGLUTATHIONE HYDROLASE GLOB"/>
    <property type="match status" value="1"/>
</dbReference>
<dbReference type="InterPro" id="IPR036866">
    <property type="entry name" value="RibonucZ/Hydroxyglut_hydro"/>
</dbReference>
<evidence type="ECO:0000256" key="4">
    <source>
        <dbReference type="ARBA" id="ARBA00022723"/>
    </source>
</evidence>
<dbReference type="SMART" id="SM00849">
    <property type="entry name" value="Lactamase_B"/>
    <property type="match status" value="1"/>
</dbReference>
<dbReference type="InterPro" id="IPR035680">
    <property type="entry name" value="Clx_II_MBL"/>
</dbReference>
<evidence type="ECO:0000256" key="2">
    <source>
        <dbReference type="ARBA" id="ARBA00004963"/>
    </source>
</evidence>
<feature type="domain" description="Metallo-beta-lactamase" evidence="8">
    <location>
        <begin position="24"/>
        <end position="177"/>
    </location>
</feature>
<gene>
    <name evidence="7 9" type="primary">gloB</name>
    <name evidence="9" type="ORF">GCM10022229_14540</name>
</gene>
<feature type="binding site" evidence="7">
    <location>
        <position position="67"/>
    </location>
    <ligand>
        <name>Zn(2+)</name>
        <dbReference type="ChEBI" id="CHEBI:29105"/>
        <label>1</label>
    </ligand>
</feature>
<feature type="binding site" evidence="7">
    <location>
        <position position="70"/>
    </location>
    <ligand>
        <name>Zn(2+)</name>
        <dbReference type="ChEBI" id="CHEBI:29105"/>
        <label>2</label>
    </ligand>
</feature>
<feature type="binding site" evidence="7">
    <location>
        <position position="139"/>
    </location>
    <ligand>
        <name>Zn(2+)</name>
        <dbReference type="ChEBI" id="CHEBI:29105"/>
        <label>2</label>
    </ligand>
</feature>
<dbReference type="EC" id="3.1.2.6" evidence="7"/>
<dbReference type="InterPro" id="IPR032282">
    <property type="entry name" value="HAGH_C"/>
</dbReference>
<protein>
    <recommendedName>
        <fullName evidence="7">Hydroxyacylglutathione hydrolase</fullName>
        <ecNumber evidence="7">3.1.2.6</ecNumber>
    </recommendedName>
    <alternativeName>
        <fullName evidence="7">Glyoxalase II</fullName>
        <shortName evidence="7">Glx II</shortName>
    </alternativeName>
</protein>
<comment type="pathway">
    <text evidence="2 7">Secondary metabolite metabolism; methylglyoxal degradation; (R)-lactate from methylglyoxal: step 2/2.</text>
</comment>
<dbReference type="PANTHER" id="PTHR43705">
    <property type="entry name" value="HYDROXYACYLGLUTATHIONE HYDROLASE"/>
    <property type="match status" value="1"/>
</dbReference>
<keyword evidence="10" id="KW-1185">Reference proteome</keyword>
<dbReference type="EMBL" id="BAAAZU010000006">
    <property type="protein sequence ID" value="GAA3921894.1"/>
    <property type="molecule type" value="Genomic_DNA"/>
</dbReference>
<dbReference type="HAMAP" id="MF_01374">
    <property type="entry name" value="Glyoxalase_2"/>
    <property type="match status" value="1"/>
</dbReference>